<evidence type="ECO:0000313" key="2">
    <source>
        <dbReference type="EMBL" id="VDM15939.1"/>
    </source>
</evidence>
<dbReference type="PANTHER" id="PTHR18034:SF4">
    <property type="entry name" value="NUCLEOLAR MIF4G DOMAIN-CONTAINING PROTEIN 1"/>
    <property type="match status" value="1"/>
</dbReference>
<keyword evidence="3" id="KW-1185">Reference proteome</keyword>
<reference evidence="2 3" key="2">
    <citation type="submission" date="2018-11" db="EMBL/GenBank/DDBJ databases">
        <authorList>
            <consortium name="Pathogen Informatics"/>
        </authorList>
    </citation>
    <scope>NUCLEOTIDE SEQUENCE [LARGE SCALE GENOMIC DNA]</scope>
</reference>
<dbReference type="WBParaSite" id="TTAC_0000014301-mRNA-1">
    <property type="protein sequence ID" value="TTAC_0000014301-mRNA-1"/>
    <property type="gene ID" value="TTAC_0000014301"/>
</dbReference>
<dbReference type="GO" id="GO:0005730">
    <property type="term" value="C:nucleolus"/>
    <property type="evidence" value="ECO:0007669"/>
    <property type="project" value="TreeGrafter"/>
</dbReference>
<feature type="region of interest" description="Disordered" evidence="1">
    <location>
        <begin position="40"/>
        <end position="65"/>
    </location>
</feature>
<proteinExistence type="predicted"/>
<dbReference type="Gene3D" id="1.25.40.180">
    <property type="match status" value="1"/>
</dbReference>
<dbReference type="GO" id="GO:0042274">
    <property type="term" value="P:ribosomal small subunit biogenesis"/>
    <property type="evidence" value="ECO:0007669"/>
    <property type="project" value="TreeGrafter"/>
</dbReference>
<dbReference type="Proteomes" id="UP000274429">
    <property type="component" value="Unassembled WGS sequence"/>
</dbReference>
<evidence type="ECO:0000313" key="4">
    <source>
        <dbReference type="WBParaSite" id="TTAC_0000014301-mRNA-1"/>
    </source>
</evidence>
<evidence type="ECO:0000256" key="1">
    <source>
        <dbReference type="SAM" id="MobiDB-lite"/>
    </source>
</evidence>
<dbReference type="InterPro" id="IPR050781">
    <property type="entry name" value="CWC22_splicing_factor"/>
</dbReference>
<reference evidence="4" key="1">
    <citation type="submission" date="2016-04" db="UniProtKB">
        <authorList>
            <consortium name="WormBaseParasite"/>
        </authorList>
    </citation>
    <scope>IDENTIFICATION</scope>
</reference>
<dbReference type="PANTHER" id="PTHR18034">
    <property type="entry name" value="CELL CYCLE CONTROL PROTEIN CWF22-RELATED"/>
    <property type="match status" value="1"/>
</dbReference>
<gene>
    <name evidence="2" type="ORF">TTAC_LOCUS144</name>
</gene>
<evidence type="ECO:0000313" key="3">
    <source>
        <dbReference type="Proteomes" id="UP000274429"/>
    </source>
</evidence>
<dbReference type="GO" id="GO:0003723">
    <property type="term" value="F:RNA binding"/>
    <property type="evidence" value="ECO:0007669"/>
    <property type="project" value="TreeGrafter"/>
</dbReference>
<dbReference type="EMBL" id="UYWX01000009">
    <property type="protein sequence ID" value="VDM15939.1"/>
    <property type="molecule type" value="Genomic_DNA"/>
</dbReference>
<dbReference type="STRING" id="6205.A0A0R3WHV4"/>
<protein>
    <submittedName>
        <fullName evidence="4">MI domain-containing protein</fullName>
    </submittedName>
</protein>
<organism evidence="4">
    <name type="scientific">Hydatigena taeniaeformis</name>
    <name type="common">Feline tapeworm</name>
    <name type="synonym">Taenia taeniaeformis</name>
    <dbReference type="NCBI Taxonomy" id="6205"/>
    <lineage>
        <taxon>Eukaryota</taxon>
        <taxon>Metazoa</taxon>
        <taxon>Spiralia</taxon>
        <taxon>Lophotrochozoa</taxon>
        <taxon>Platyhelminthes</taxon>
        <taxon>Cestoda</taxon>
        <taxon>Eucestoda</taxon>
        <taxon>Cyclophyllidea</taxon>
        <taxon>Taeniidae</taxon>
        <taxon>Hydatigera</taxon>
    </lineage>
</organism>
<sequence length="640" mass="71543">MKTRSAYFEQRRKQLLEDNEREDRIIKRLTKKLGLNRRKPRNLSVEESRDIYGQNMDESDGHTDDEVLSGTEEGAVDCEAGRLGTGEMNETVCLNNDPKLEEAMKTKNNVAHVTQSTTDGGEESVTALRRSVRRLLNCVSESQMAKTISELVDLFSDRPCGTVRQVLIEEVDILLGSFPLNRDQSVGWLQQELAACFTGTQARLYHIGQESRLVVHFIEFFVASRLPNLVTLGSLRALDGALASRCLFIVYLYRFGGLTGDFIMDCVEEFVKSNDLSYLQIAHQMVKPVGPALRRELHERCSQLVTDIKGMLATIDPSDFEKTVELEGIVTNLSSKHSKEPAVFSADHFVKMMKSWNKGISFPKDLRLPLRLDELRNVKDGKGRWWAVGSAFDGDALKSNSISRTSAPARQGVSKGVSLSPELAAVAVRLGLITPIRQQLFGVLVSTPGGPESTASALVLMANANGGGSRRAVEHREHEMVRIVLHCLISEQPFNRFYTRVLGALLNHHRRFAVLFYIMVRCAFWDVMAKEGLTKESKTNAGKAIGILAAVYDFPLTILKKFNFGDGSEGNVALLSAVIMELTTTAFRKTLEKFAYVANRSPKLGRNLRIFMRRLCKDCPNVACRSYLTRLVSELRDLFP</sequence>
<accession>A0A0R3WHV4</accession>
<name>A0A0R3WHV4_HYDTA</name>
<dbReference type="AlphaFoldDB" id="A0A0R3WHV4"/>
<dbReference type="OrthoDB" id="10260961at2759"/>